<dbReference type="EMBL" id="CM007375">
    <property type="protein sequence ID" value="OIV96729.1"/>
    <property type="molecule type" value="Genomic_DNA"/>
</dbReference>
<sequence length="72" mass="8100">MMKIGMGLMGTLLKNKSQMRERRSGKCIPEGHVSEDHEGSFLPTRSCNRKIPQGKWIISERGKVEKGTKVSL</sequence>
<evidence type="ECO:0000313" key="3">
    <source>
        <dbReference type="Proteomes" id="UP000188354"/>
    </source>
</evidence>
<accession>A0A4P1QXJ3</accession>
<dbReference type="AlphaFoldDB" id="A0A4P1QXJ3"/>
<dbReference type="Proteomes" id="UP000188354">
    <property type="component" value="Chromosome LG15"/>
</dbReference>
<evidence type="ECO:0000313" key="2">
    <source>
        <dbReference type="EMBL" id="OIV96729.1"/>
    </source>
</evidence>
<protein>
    <submittedName>
        <fullName evidence="2">Uncharacterized protein</fullName>
    </submittedName>
</protein>
<feature type="region of interest" description="Disordered" evidence="1">
    <location>
        <begin position="14"/>
        <end position="45"/>
    </location>
</feature>
<name>A0A4P1QXJ3_LUPAN</name>
<keyword evidence="3" id="KW-1185">Reference proteome</keyword>
<proteinExistence type="predicted"/>
<evidence type="ECO:0000256" key="1">
    <source>
        <dbReference type="SAM" id="MobiDB-lite"/>
    </source>
</evidence>
<organism evidence="2 3">
    <name type="scientific">Lupinus angustifolius</name>
    <name type="common">Narrow-leaved blue lupine</name>
    <dbReference type="NCBI Taxonomy" id="3871"/>
    <lineage>
        <taxon>Eukaryota</taxon>
        <taxon>Viridiplantae</taxon>
        <taxon>Streptophyta</taxon>
        <taxon>Embryophyta</taxon>
        <taxon>Tracheophyta</taxon>
        <taxon>Spermatophyta</taxon>
        <taxon>Magnoliopsida</taxon>
        <taxon>eudicotyledons</taxon>
        <taxon>Gunneridae</taxon>
        <taxon>Pentapetalae</taxon>
        <taxon>rosids</taxon>
        <taxon>fabids</taxon>
        <taxon>Fabales</taxon>
        <taxon>Fabaceae</taxon>
        <taxon>Papilionoideae</taxon>
        <taxon>50 kb inversion clade</taxon>
        <taxon>genistoids sensu lato</taxon>
        <taxon>core genistoids</taxon>
        <taxon>Genisteae</taxon>
        <taxon>Lupinus</taxon>
    </lineage>
</organism>
<gene>
    <name evidence="2" type="ORF">TanjilG_09271</name>
</gene>
<dbReference type="Gramene" id="OIV96729">
    <property type="protein sequence ID" value="OIV96729"/>
    <property type="gene ID" value="TanjilG_09271"/>
</dbReference>
<reference evidence="2 3" key="1">
    <citation type="journal article" date="2017" name="Plant Biotechnol. J.">
        <title>A comprehensive draft genome sequence for lupin (Lupinus angustifolius), an emerging health food: insights into plant-microbe interactions and legume evolution.</title>
        <authorList>
            <person name="Hane J.K."/>
            <person name="Ming Y."/>
            <person name="Kamphuis L.G."/>
            <person name="Nelson M.N."/>
            <person name="Garg G."/>
            <person name="Atkins C.A."/>
            <person name="Bayer P.E."/>
            <person name="Bravo A."/>
            <person name="Bringans S."/>
            <person name="Cannon S."/>
            <person name="Edwards D."/>
            <person name="Foley R."/>
            <person name="Gao L.L."/>
            <person name="Harrison M.J."/>
            <person name="Huang W."/>
            <person name="Hurgobin B."/>
            <person name="Li S."/>
            <person name="Liu C.W."/>
            <person name="McGrath A."/>
            <person name="Morahan G."/>
            <person name="Murray J."/>
            <person name="Weller J."/>
            <person name="Jian J."/>
            <person name="Singh K.B."/>
        </authorList>
    </citation>
    <scope>NUCLEOTIDE SEQUENCE [LARGE SCALE GENOMIC DNA]</scope>
    <source>
        <strain evidence="3">cv. Tanjil</strain>
        <tissue evidence="2">Whole plant</tissue>
    </source>
</reference>